<dbReference type="EMBL" id="RBID01000011">
    <property type="protein sequence ID" value="RKQ61197.1"/>
    <property type="molecule type" value="Genomic_DNA"/>
</dbReference>
<gene>
    <name evidence="1" type="ORF">C8E02_0964</name>
</gene>
<dbReference type="RefSeq" id="WP_120809837.1">
    <property type="nucleotide sequence ID" value="NZ_RBID01000011.1"/>
</dbReference>
<dbReference type="Proteomes" id="UP000279384">
    <property type="component" value="Unassembled WGS sequence"/>
</dbReference>
<organism evidence="1">
    <name type="scientific">Vogesella indigofera</name>
    <name type="common">Pseudomonas indigofera</name>
    <dbReference type="NCBI Taxonomy" id="45465"/>
    <lineage>
        <taxon>Bacteria</taxon>
        <taxon>Pseudomonadati</taxon>
        <taxon>Pseudomonadota</taxon>
        <taxon>Betaproteobacteria</taxon>
        <taxon>Neisseriales</taxon>
        <taxon>Chromobacteriaceae</taxon>
        <taxon>Vogesella</taxon>
    </lineage>
</organism>
<proteinExistence type="predicted"/>
<reference evidence="1" key="1">
    <citation type="submission" date="2018-10" db="EMBL/GenBank/DDBJ databases">
        <title>Genomic Encyclopedia of Type Strains, Phase IV (KMG-IV): sequencing the most valuable type-strain genomes for metagenomic binning, comparative biology and taxonomic classification.</title>
        <authorList>
            <person name="Goeker M."/>
        </authorList>
    </citation>
    <scope>NUCLEOTIDE SEQUENCE [LARGE SCALE GENOMIC DNA]</scope>
    <source>
        <strain evidence="1">DSM 3303</strain>
    </source>
</reference>
<accession>A0A495BIN1</accession>
<sequence>MNTIRLGPNQRRALQLLQQAPAGMTRTELQTELGIQDLRSMQHLLKALRERQLIHIAAWRYESAGASCPACRVFVHGPGKDAAKPATLGREVCRQRHRNKVGRKLYNRVTEARKRGAVRLVLGGITVWQRGVGFTLAHTDQETDEKGGMLNAA</sequence>
<name>A0A495BIN1_VOGIN</name>
<protein>
    <submittedName>
        <fullName evidence="1">Uncharacterized protein</fullName>
    </submittedName>
</protein>
<comment type="caution">
    <text evidence="1">The sequence shown here is derived from an EMBL/GenBank/DDBJ whole genome shotgun (WGS) entry which is preliminary data.</text>
</comment>
<dbReference type="AlphaFoldDB" id="A0A495BIN1"/>
<evidence type="ECO:0000313" key="1">
    <source>
        <dbReference type="EMBL" id="RKQ61197.1"/>
    </source>
</evidence>